<evidence type="ECO:0000313" key="2">
    <source>
        <dbReference type="Proteomes" id="UP000537161"/>
    </source>
</evidence>
<organism evidence="1 2">
    <name type="scientific">Sphingopyxis panaciterrulae</name>
    <dbReference type="NCBI Taxonomy" id="462372"/>
    <lineage>
        <taxon>Bacteria</taxon>
        <taxon>Pseudomonadati</taxon>
        <taxon>Pseudomonadota</taxon>
        <taxon>Alphaproteobacteria</taxon>
        <taxon>Sphingomonadales</taxon>
        <taxon>Sphingomonadaceae</taxon>
        <taxon>Sphingopyxis</taxon>
    </lineage>
</organism>
<gene>
    <name evidence="1" type="ORF">FHR21_001753</name>
</gene>
<sequence>MLPEWRPASEIVHAVFPSRRGLLSSVRSLLD</sequence>
<comment type="caution">
    <text evidence="1">The sequence shown here is derived from an EMBL/GenBank/DDBJ whole genome shotgun (WGS) entry which is preliminary data.</text>
</comment>
<proteinExistence type="predicted"/>
<protein>
    <submittedName>
        <fullName evidence="1">Uncharacterized protein</fullName>
    </submittedName>
</protein>
<accession>A0A7W9B5L7</accession>
<dbReference type="EMBL" id="JACIJH010000004">
    <property type="protein sequence ID" value="MBB5706401.1"/>
    <property type="molecule type" value="Genomic_DNA"/>
</dbReference>
<keyword evidence="2" id="KW-1185">Reference proteome</keyword>
<name>A0A7W9B5L7_9SPHN</name>
<dbReference type="Proteomes" id="UP000537161">
    <property type="component" value="Unassembled WGS sequence"/>
</dbReference>
<reference evidence="1 2" key="1">
    <citation type="submission" date="2020-08" db="EMBL/GenBank/DDBJ databases">
        <title>Genomic Encyclopedia of Type Strains, Phase IV (KMG-IV): sequencing the most valuable type-strain genomes for metagenomic binning, comparative biology and taxonomic classification.</title>
        <authorList>
            <person name="Goeker M."/>
        </authorList>
    </citation>
    <scope>NUCLEOTIDE SEQUENCE [LARGE SCALE GENOMIC DNA]</scope>
    <source>
        <strain evidence="1 2">DSM 27163</strain>
    </source>
</reference>
<dbReference type="AlphaFoldDB" id="A0A7W9B5L7"/>
<evidence type="ECO:0000313" key="1">
    <source>
        <dbReference type="EMBL" id="MBB5706401.1"/>
    </source>
</evidence>